<dbReference type="RefSeq" id="WP_377048395.1">
    <property type="nucleotide sequence ID" value="NZ_JBHLVZ010000002.1"/>
</dbReference>
<reference evidence="1 2" key="1">
    <citation type="submission" date="2024-09" db="EMBL/GenBank/DDBJ databases">
        <authorList>
            <person name="Sun Q."/>
            <person name="Mori K."/>
        </authorList>
    </citation>
    <scope>NUCLEOTIDE SEQUENCE [LARGE SCALE GENOMIC DNA]</scope>
    <source>
        <strain evidence="1 2">CCM 7468</strain>
    </source>
</reference>
<evidence type="ECO:0008006" key="3">
    <source>
        <dbReference type="Google" id="ProtNLM"/>
    </source>
</evidence>
<evidence type="ECO:0000313" key="2">
    <source>
        <dbReference type="Proteomes" id="UP001589789"/>
    </source>
</evidence>
<gene>
    <name evidence="1" type="ORF">ACFFIC_02135</name>
</gene>
<protein>
    <recommendedName>
        <fullName evidence="3">DUF1508 domain-containing protein</fullName>
    </recommendedName>
</protein>
<proteinExistence type="predicted"/>
<dbReference type="Proteomes" id="UP001589789">
    <property type="component" value="Unassembled WGS sequence"/>
</dbReference>
<evidence type="ECO:0000313" key="1">
    <source>
        <dbReference type="EMBL" id="MFC0384347.1"/>
    </source>
</evidence>
<comment type="caution">
    <text evidence="1">The sequence shown here is derived from an EMBL/GenBank/DDBJ whole genome shotgun (WGS) entry which is preliminary data.</text>
</comment>
<dbReference type="EMBL" id="JBHLVZ010000002">
    <property type="protein sequence ID" value="MFC0384347.1"/>
    <property type="molecule type" value="Genomic_DNA"/>
</dbReference>
<name>A0ABV6ILB5_9PROT</name>
<organism evidence="1 2">
    <name type="scientific">Muricoccus vinaceus</name>
    <dbReference type="NCBI Taxonomy" id="424704"/>
    <lineage>
        <taxon>Bacteria</taxon>
        <taxon>Pseudomonadati</taxon>
        <taxon>Pseudomonadota</taxon>
        <taxon>Alphaproteobacteria</taxon>
        <taxon>Acetobacterales</taxon>
        <taxon>Roseomonadaceae</taxon>
        <taxon>Muricoccus</taxon>
    </lineage>
</organism>
<accession>A0ABV6ILB5</accession>
<keyword evidence="2" id="KW-1185">Reference proteome</keyword>
<sequence length="90" mass="10224">MGRSIQVDDEVSVVVERKGYGARVWRWRLTNGTINVAVSDRAFRCAEEAYHEGKTNLLTLQANDARLGRRRVEPAFIEEAESFEFAAEAH</sequence>